<organism evidence="2 3">
    <name type="scientific">Mucilaginibacter sabulilitoris</name>
    <dbReference type="NCBI Taxonomy" id="1173583"/>
    <lineage>
        <taxon>Bacteria</taxon>
        <taxon>Pseudomonadati</taxon>
        <taxon>Bacteroidota</taxon>
        <taxon>Sphingobacteriia</taxon>
        <taxon>Sphingobacteriales</taxon>
        <taxon>Sphingobacteriaceae</taxon>
        <taxon>Mucilaginibacter</taxon>
    </lineage>
</organism>
<feature type="transmembrane region" description="Helical" evidence="1">
    <location>
        <begin position="195"/>
        <end position="217"/>
    </location>
</feature>
<feature type="transmembrane region" description="Helical" evidence="1">
    <location>
        <begin position="159"/>
        <end position="183"/>
    </location>
</feature>
<accession>A0ABZ0TRT2</accession>
<name>A0ABZ0TRT2_9SPHI</name>
<evidence type="ECO:0000256" key="1">
    <source>
        <dbReference type="SAM" id="Phobius"/>
    </source>
</evidence>
<protein>
    <submittedName>
        <fullName evidence="2">Uncharacterized protein</fullName>
    </submittedName>
</protein>
<feature type="transmembrane region" description="Helical" evidence="1">
    <location>
        <begin position="120"/>
        <end position="138"/>
    </location>
</feature>
<evidence type="ECO:0000313" key="2">
    <source>
        <dbReference type="EMBL" id="WPU94773.1"/>
    </source>
</evidence>
<proteinExistence type="predicted"/>
<dbReference type="RefSeq" id="WP_321563888.1">
    <property type="nucleotide sequence ID" value="NZ_CP139558.1"/>
</dbReference>
<evidence type="ECO:0000313" key="3">
    <source>
        <dbReference type="Proteomes" id="UP001324380"/>
    </source>
</evidence>
<keyword evidence="1" id="KW-0472">Membrane</keyword>
<dbReference type="Proteomes" id="UP001324380">
    <property type="component" value="Chromosome"/>
</dbReference>
<reference evidence="2 3" key="1">
    <citation type="submission" date="2023-11" db="EMBL/GenBank/DDBJ databases">
        <title>Analysis of the Genomes of Mucilaginibacter gossypii cycad 4 and M. sabulilitoris SNA2: microbes with the potential for plant growth promotion.</title>
        <authorList>
            <person name="Hirsch A.M."/>
            <person name="Humm E."/>
            <person name="Rubbi M."/>
            <person name="Del Vecchio G."/>
            <person name="Ha S.M."/>
            <person name="Pellegrini M."/>
            <person name="Gunsalus R.P."/>
        </authorList>
    </citation>
    <scope>NUCLEOTIDE SEQUENCE [LARGE SCALE GENOMIC DNA]</scope>
    <source>
        <strain evidence="2 3">SNA2</strain>
    </source>
</reference>
<sequence>MKITLSLSFMNANAKIFFWVTNLTFLQSVAVVPPNLRVARLAFAHDFRGVILFGMAAILTQIVSAEAALHFLSRRERLSKFNMVVVLLSAATTTFLAIRYLGAGTEEPFYFSDLKSQCGFIVLSGILMTLLSTVRVPALQEQISLLKCKNLLASGSHQVYVAGVGFGAVLSAVSYFFLGALLARHFGAFQEFVNVVTGLVLMIFTISRVYPVFLSFLRQLKNHPADGNNPESIC</sequence>
<dbReference type="EMBL" id="CP139558">
    <property type="protein sequence ID" value="WPU94773.1"/>
    <property type="molecule type" value="Genomic_DNA"/>
</dbReference>
<feature type="transmembrane region" description="Helical" evidence="1">
    <location>
        <begin position="50"/>
        <end position="69"/>
    </location>
</feature>
<feature type="transmembrane region" description="Helical" evidence="1">
    <location>
        <begin position="12"/>
        <end position="30"/>
    </location>
</feature>
<keyword evidence="1" id="KW-1133">Transmembrane helix</keyword>
<keyword evidence="1" id="KW-0812">Transmembrane</keyword>
<gene>
    <name evidence="2" type="ORF">SNE25_04465</name>
</gene>
<feature type="transmembrane region" description="Helical" evidence="1">
    <location>
        <begin position="81"/>
        <end position="100"/>
    </location>
</feature>
<keyword evidence="3" id="KW-1185">Reference proteome</keyword>